<reference evidence="1 2" key="1">
    <citation type="submission" date="2015-12" db="EMBL/GenBank/DDBJ databases">
        <title>Complete genome sequence of Pseudoalteromonas rubra SCSIO 6842, harboring a conjugative plasmid.</title>
        <authorList>
            <person name="Li B."/>
            <person name="Wang X."/>
        </authorList>
    </citation>
    <scope>NUCLEOTIDE SEQUENCE [LARGE SCALE GENOMIC DNA]</scope>
    <source>
        <strain evidence="1 2">SCSIO 6842</strain>
    </source>
</reference>
<evidence type="ECO:0000313" key="2">
    <source>
        <dbReference type="Proteomes" id="UP000069015"/>
    </source>
</evidence>
<organism evidence="1 2">
    <name type="scientific">Pseudoalteromonas rubra</name>
    <dbReference type="NCBI Taxonomy" id="43658"/>
    <lineage>
        <taxon>Bacteria</taxon>
        <taxon>Pseudomonadati</taxon>
        <taxon>Pseudomonadota</taxon>
        <taxon>Gammaproteobacteria</taxon>
        <taxon>Alteromonadales</taxon>
        <taxon>Pseudoalteromonadaceae</taxon>
        <taxon>Pseudoalteromonas</taxon>
    </lineage>
</organism>
<gene>
    <name evidence="1" type="ORF">AT705_18985</name>
</gene>
<evidence type="ECO:0000313" key="1">
    <source>
        <dbReference type="EMBL" id="ALU44849.1"/>
    </source>
</evidence>
<dbReference type="Proteomes" id="UP000069015">
    <property type="component" value="Chromosome 1"/>
</dbReference>
<proteinExistence type="predicted"/>
<dbReference type="AlphaFoldDB" id="A0A0U2ZAL6"/>
<protein>
    <submittedName>
        <fullName evidence="1">Uncharacterized protein</fullName>
    </submittedName>
</protein>
<sequence length="59" mass="6413">MKFFIKRLNNKPKMNQLDSSLNLTLESVRLVTGGTGGGNGAQPKVQRFSPEAKTVFFGG</sequence>
<accession>A0A0U2ZAL6</accession>
<dbReference type="RefSeq" id="WP_058797788.1">
    <property type="nucleotide sequence ID" value="NZ_CP013611.1"/>
</dbReference>
<dbReference type="EMBL" id="CP013611">
    <property type="protein sequence ID" value="ALU44849.1"/>
    <property type="molecule type" value="Genomic_DNA"/>
</dbReference>
<name>A0A0U2ZAL6_9GAMM</name>
<dbReference type="KEGG" id="prr:AT705_18985"/>